<comment type="subcellular location">
    <subcellularLocation>
        <location evidence="1">Periplasm</location>
    </subcellularLocation>
</comment>
<protein>
    <submittedName>
        <fullName evidence="7">Peptide/nickel transport system substrate-binding protein</fullName>
    </submittedName>
</protein>
<evidence type="ECO:0000256" key="4">
    <source>
        <dbReference type="ARBA" id="ARBA00022729"/>
    </source>
</evidence>
<dbReference type="GO" id="GO:0043190">
    <property type="term" value="C:ATP-binding cassette (ABC) transporter complex"/>
    <property type="evidence" value="ECO:0007669"/>
    <property type="project" value="InterPro"/>
</dbReference>
<evidence type="ECO:0000259" key="6">
    <source>
        <dbReference type="Pfam" id="PF00496"/>
    </source>
</evidence>
<evidence type="ECO:0000313" key="7">
    <source>
        <dbReference type="EMBL" id="SCB15878.1"/>
    </source>
</evidence>
<dbReference type="Gene3D" id="3.10.105.10">
    <property type="entry name" value="Dipeptide-binding Protein, Domain 3"/>
    <property type="match status" value="1"/>
</dbReference>
<dbReference type="PIRSF" id="PIRSF002741">
    <property type="entry name" value="MppA"/>
    <property type="match status" value="1"/>
</dbReference>
<dbReference type="STRING" id="410764.GA0061103_2358"/>
<dbReference type="RefSeq" id="WP_092708293.1">
    <property type="nucleotide sequence ID" value="NZ_FMAG01000001.1"/>
</dbReference>
<dbReference type="Gene3D" id="3.90.76.10">
    <property type="entry name" value="Dipeptide-binding Protein, Domain 1"/>
    <property type="match status" value="1"/>
</dbReference>
<feature type="signal peptide" evidence="5">
    <location>
        <begin position="1"/>
        <end position="25"/>
    </location>
</feature>
<evidence type="ECO:0000256" key="1">
    <source>
        <dbReference type="ARBA" id="ARBA00004418"/>
    </source>
</evidence>
<dbReference type="Proteomes" id="UP000199101">
    <property type="component" value="Unassembled WGS sequence"/>
</dbReference>
<evidence type="ECO:0000256" key="5">
    <source>
        <dbReference type="SAM" id="SignalP"/>
    </source>
</evidence>
<gene>
    <name evidence="7" type="ORF">GA0061103_2358</name>
</gene>
<dbReference type="InterPro" id="IPR030678">
    <property type="entry name" value="Peptide/Ni-bd"/>
</dbReference>
<dbReference type="Gene3D" id="3.40.190.10">
    <property type="entry name" value="Periplasmic binding protein-like II"/>
    <property type="match status" value="1"/>
</dbReference>
<reference evidence="8" key="1">
    <citation type="submission" date="2016-08" db="EMBL/GenBank/DDBJ databases">
        <authorList>
            <person name="Varghese N."/>
            <person name="Submissions Spin"/>
        </authorList>
    </citation>
    <scope>NUCLEOTIDE SEQUENCE [LARGE SCALE GENOMIC DNA]</scope>
    <source>
        <strain evidence="8">HAMBI 2975</strain>
    </source>
</reference>
<dbReference type="AlphaFoldDB" id="A0A1C3UK98"/>
<feature type="domain" description="Solute-binding protein family 5" evidence="6">
    <location>
        <begin position="69"/>
        <end position="421"/>
    </location>
</feature>
<dbReference type="SUPFAM" id="SSF53850">
    <property type="entry name" value="Periplasmic binding protein-like II"/>
    <property type="match status" value="1"/>
</dbReference>
<keyword evidence="8" id="KW-1185">Reference proteome</keyword>
<sequence length="499" mass="54340">MRAIRTLAIAVSVAAMMSVAGQAAAKDKVVIDLVSEPSSLDPQKQWNPDSYFVYRNIFDQLVTRDDNGKIVPAIATSWTYKSDAEIAFTLRDDAVFHDGQKLTPDDVAFSINRIIDKKFASPQLSQFNKILSAAVTGPHEVTIRTNGPYPVLLAQLVKLSIVPKHVVEAVGDDAFNLSPVGSGPYKFEKWQRGIAVSLVRNDGYWGSKGYFQSAEFRAVPDAATRVADLKAGSADLAVTLDPDLGAQLQGVAGTKVLTAVTERIAYLKLNPSIPPFDDVNLRRAVAYAIDKQSIVDGLLGGFDKPVPQLASPDYTGYVSGIEGLPFDPKQAHELVEKAGSVATQPIAFLTSPTFDQRIVQAIVQQLNDVGFKVNVETVDFATYLQRVQSEKNKQPAISFGRWSCACQDADGISFPLLHSSSSFSAVSDPSIDALLNSARNTLDEKKRLEAYKDVATVVAKDVPILPLYQAAVIYGASDKLEWKPTANESFFLNRVSWHD</sequence>
<keyword evidence="4 5" id="KW-0732">Signal</keyword>
<accession>A0A1C3UK98</accession>
<dbReference type="GO" id="GO:0015833">
    <property type="term" value="P:peptide transport"/>
    <property type="evidence" value="ECO:0007669"/>
    <property type="project" value="TreeGrafter"/>
</dbReference>
<dbReference type="Pfam" id="PF00496">
    <property type="entry name" value="SBP_bac_5"/>
    <property type="match status" value="1"/>
</dbReference>
<evidence type="ECO:0000256" key="3">
    <source>
        <dbReference type="ARBA" id="ARBA00022448"/>
    </source>
</evidence>
<evidence type="ECO:0000313" key="8">
    <source>
        <dbReference type="Proteomes" id="UP000199101"/>
    </source>
</evidence>
<dbReference type="EMBL" id="FMAG01000001">
    <property type="protein sequence ID" value="SCB15878.1"/>
    <property type="molecule type" value="Genomic_DNA"/>
</dbReference>
<proteinExistence type="inferred from homology"/>
<evidence type="ECO:0000256" key="2">
    <source>
        <dbReference type="ARBA" id="ARBA00005695"/>
    </source>
</evidence>
<dbReference type="OrthoDB" id="9803988at2"/>
<comment type="similarity">
    <text evidence="2">Belongs to the bacterial solute-binding protein 5 family.</text>
</comment>
<feature type="chain" id="PRO_5008683223" evidence="5">
    <location>
        <begin position="26"/>
        <end position="499"/>
    </location>
</feature>
<name>A0A1C3UK98_9HYPH</name>
<dbReference type="GO" id="GO:0030288">
    <property type="term" value="C:outer membrane-bounded periplasmic space"/>
    <property type="evidence" value="ECO:0007669"/>
    <property type="project" value="UniProtKB-ARBA"/>
</dbReference>
<organism evidence="7 8">
    <name type="scientific">Rhizobium multihospitium</name>
    <dbReference type="NCBI Taxonomy" id="410764"/>
    <lineage>
        <taxon>Bacteria</taxon>
        <taxon>Pseudomonadati</taxon>
        <taxon>Pseudomonadota</taxon>
        <taxon>Alphaproteobacteria</taxon>
        <taxon>Hyphomicrobiales</taxon>
        <taxon>Rhizobiaceae</taxon>
        <taxon>Rhizobium/Agrobacterium group</taxon>
        <taxon>Rhizobium</taxon>
    </lineage>
</organism>
<dbReference type="InterPro" id="IPR039424">
    <property type="entry name" value="SBP_5"/>
</dbReference>
<dbReference type="InterPro" id="IPR000914">
    <property type="entry name" value="SBP_5_dom"/>
</dbReference>
<dbReference type="PANTHER" id="PTHR30290:SF9">
    <property type="entry name" value="OLIGOPEPTIDE-BINDING PROTEIN APPA"/>
    <property type="match status" value="1"/>
</dbReference>
<keyword evidence="3" id="KW-0813">Transport</keyword>
<dbReference type="PANTHER" id="PTHR30290">
    <property type="entry name" value="PERIPLASMIC BINDING COMPONENT OF ABC TRANSPORTER"/>
    <property type="match status" value="1"/>
</dbReference>
<dbReference type="GO" id="GO:1904680">
    <property type="term" value="F:peptide transmembrane transporter activity"/>
    <property type="evidence" value="ECO:0007669"/>
    <property type="project" value="TreeGrafter"/>
</dbReference>